<proteinExistence type="inferred from homology"/>
<dbReference type="InterPro" id="IPR012340">
    <property type="entry name" value="NA-bd_OB-fold"/>
</dbReference>
<dbReference type="Pfam" id="PF17877">
    <property type="entry name" value="Dis3l2_C_term"/>
    <property type="match status" value="1"/>
</dbReference>
<accession>A0A6I9WHI0</accession>
<dbReference type="SMART" id="SM00955">
    <property type="entry name" value="RNB"/>
    <property type="match status" value="1"/>
</dbReference>
<evidence type="ECO:0000256" key="1">
    <source>
        <dbReference type="RuleBase" id="RU003901"/>
    </source>
</evidence>
<dbReference type="OrthoDB" id="372421at2759"/>
<dbReference type="InterPro" id="IPR041093">
    <property type="entry name" value="Dis3l2-like_C"/>
</dbReference>
<dbReference type="GeneID" id="105428238"/>
<sequence>MPKYLKTQHENGRKFHGRKTVLNSLTSEVFAARYNELIELNTQLVTNFRISSSLQSRWRKSNRTETNKIEEQAISNSSKAIQDNMTHSMEFPSRLKEKNTNNTIEKSEDTTKEETKSDRTVTVSTDDKCRTKNLVKNQTDTDDRLRRENKTETQIIAKIENKFDIENEQCNGKISNENKKKRKARNAGKTKKLFSDHIPVSKMKNILKKRHSDEEYVIGNLRINPSFYKFAYLRLENDERDLLIVGTANRNRAFEGDLVVACVHPEQSWHKFPDGQIQKTGKIVCILEKVHSRKAVGFLKKQDSLLMFYPRDQRVPLVNILPESVPSFYYDRADLCNIMFLVVIDFWEKIYASGRVISVVGKAGEIDTELQAIILENNIDISPYQETLLEGLPDSNYILTDIDMKNREDWRHECIFTIDPATAVDIDDAVSCKDLDNGNYEIAVHISDVTHYLKFFSPLDKEVSKRATSVYLPHMTYHMLPEKLCKVCSLLPGKDRLAFSVIWEITPNAEIVKHRFARTVIRSCCQMSYESAQAMIDNPGKSWPKDFLDIKADYTASLLSDIVNKLFKLSTQLRRKRFVNGALKLDQPKLQICIDTRLSQDYGMPIPINYYLYEVKDSNSLIEEFMLLANMTVATQLYIAIPQTALLRIHKNPSKHSLNTIQNIMQKYGIHLDIETAGALQASIQRYNLENDSVTVDAMKYIMLVIINLCSKSMLRAEYICASTIPVQDLKHYALNVPLYTHFTSPIRRYSDCIVHRLLSATLENKPLPSKWTAKLCSMIAANCNVKKYSAKQAQEQSTELFFAYMVGLAGNFEAAATVMNVKEDTLDVILCDAGIKLKINLKDIEYIASLKYSIDYVPTMTVNWKKPPIIQVINLFSLIRVQVTKIDEELRLKAILLPPTQ</sequence>
<dbReference type="SUPFAM" id="SSF50249">
    <property type="entry name" value="Nucleic acid-binding proteins"/>
    <property type="match status" value="2"/>
</dbReference>
<evidence type="ECO:0000313" key="4">
    <source>
        <dbReference type="Proteomes" id="UP000504615"/>
    </source>
</evidence>
<dbReference type="PANTHER" id="PTHR23355:SF9">
    <property type="entry name" value="DIS3-LIKE EXONUCLEASE 2"/>
    <property type="match status" value="1"/>
</dbReference>
<dbReference type="GO" id="GO:0000175">
    <property type="term" value="F:3'-5'-RNA exonuclease activity"/>
    <property type="evidence" value="ECO:0007669"/>
    <property type="project" value="TreeGrafter"/>
</dbReference>
<gene>
    <name evidence="5" type="primary">LOC105428238</name>
</gene>
<dbReference type="GO" id="GO:0006402">
    <property type="term" value="P:mRNA catabolic process"/>
    <property type="evidence" value="ECO:0007669"/>
    <property type="project" value="TreeGrafter"/>
</dbReference>
<dbReference type="InterPro" id="IPR022966">
    <property type="entry name" value="RNase_II/R_CS"/>
</dbReference>
<dbReference type="RefSeq" id="XP_011638720.1">
    <property type="nucleotide sequence ID" value="XM_011640418.2"/>
</dbReference>
<keyword evidence="4" id="KW-1185">Reference proteome</keyword>
<evidence type="ECO:0000313" key="5">
    <source>
        <dbReference type="RefSeq" id="XP_011638720.1"/>
    </source>
</evidence>
<dbReference type="GO" id="GO:0000932">
    <property type="term" value="C:P-body"/>
    <property type="evidence" value="ECO:0007669"/>
    <property type="project" value="TreeGrafter"/>
</dbReference>
<dbReference type="Pfam" id="PF17849">
    <property type="entry name" value="OB_Dis3"/>
    <property type="match status" value="1"/>
</dbReference>
<feature type="domain" description="RNB" evidence="3">
    <location>
        <begin position="407"/>
        <end position="765"/>
    </location>
</feature>
<evidence type="ECO:0000256" key="2">
    <source>
        <dbReference type="SAM" id="MobiDB-lite"/>
    </source>
</evidence>
<dbReference type="InterPro" id="IPR001900">
    <property type="entry name" value="RNase_II/R"/>
</dbReference>
<dbReference type="KEGG" id="pbar:105428238"/>
<name>A0A6I9WHI0_9HYME</name>
<dbReference type="GO" id="GO:0010587">
    <property type="term" value="P:miRNA catabolic process"/>
    <property type="evidence" value="ECO:0007669"/>
    <property type="project" value="TreeGrafter"/>
</dbReference>
<evidence type="ECO:0000259" key="3">
    <source>
        <dbReference type="SMART" id="SM00955"/>
    </source>
</evidence>
<dbReference type="InterPro" id="IPR041505">
    <property type="entry name" value="Dis3_CSD2"/>
</dbReference>
<protein>
    <submittedName>
        <fullName evidence="5">DIS3-like exonuclease 2</fullName>
    </submittedName>
</protein>
<comment type="similarity">
    <text evidence="1">Belongs to the RNR ribonuclease family.</text>
</comment>
<organism evidence="4 5">
    <name type="scientific">Pogonomyrmex barbatus</name>
    <name type="common">red harvester ant</name>
    <dbReference type="NCBI Taxonomy" id="144034"/>
    <lineage>
        <taxon>Eukaryota</taxon>
        <taxon>Metazoa</taxon>
        <taxon>Ecdysozoa</taxon>
        <taxon>Arthropoda</taxon>
        <taxon>Hexapoda</taxon>
        <taxon>Insecta</taxon>
        <taxon>Pterygota</taxon>
        <taxon>Neoptera</taxon>
        <taxon>Endopterygota</taxon>
        <taxon>Hymenoptera</taxon>
        <taxon>Apocrita</taxon>
        <taxon>Aculeata</taxon>
        <taxon>Formicoidea</taxon>
        <taxon>Formicidae</taxon>
        <taxon>Myrmicinae</taxon>
        <taxon>Pogonomyrmex</taxon>
    </lineage>
</organism>
<feature type="region of interest" description="Disordered" evidence="2">
    <location>
        <begin position="89"/>
        <end position="121"/>
    </location>
</feature>
<dbReference type="Gene3D" id="2.40.50.690">
    <property type="match status" value="1"/>
</dbReference>
<dbReference type="InterPro" id="IPR050180">
    <property type="entry name" value="RNR_Ribonuclease"/>
</dbReference>
<feature type="compositionally biased region" description="Basic and acidic residues" evidence="2">
    <location>
        <begin position="93"/>
        <end position="121"/>
    </location>
</feature>
<dbReference type="Pfam" id="PF00773">
    <property type="entry name" value="RNB"/>
    <property type="match status" value="1"/>
</dbReference>
<reference evidence="5" key="1">
    <citation type="submission" date="2025-08" db="UniProtKB">
        <authorList>
            <consortium name="RefSeq"/>
        </authorList>
    </citation>
    <scope>IDENTIFICATION</scope>
</reference>
<dbReference type="PROSITE" id="PS01175">
    <property type="entry name" value="RIBONUCLEASE_II"/>
    <property type="match status" value="1"/>
</dbReference>
<dbReference type="AlphaFoldDB" id="A0A6I9WHI0"/>
<dbReference type="Proteomes" id="UP000504615">
    <property type="component" value="Unplaced"/>
</dbReference>
<dbReference type="Gene3D" id="2.40.50.700">
    <property type="match status" value="1"/>
</dbReference>
<dbReference type="Gene3D" id="2.40.50.140">
    <property type="entry name" value="Nucleic acid-binding proteins"/>
    <property type="match status" value="1"/>
</dbReference>
<dbReference type="PANTHER" id="PTHR23355">
    <property type="entry name" value="RIBONUCLEASE"/>
    <property type="match status" value="1"/>
</dbReference>
<dbReference type="GO" id="GO:0003723">
    <property type="term" value="F:RNA binding"/>
    <property type="evidence" value="ECO:0007669"/>
    <property type="project" value="InterPro"/>
</dbReference>